<protein>
    <submittedName>
        <fullName evidence="2">Uncharacterized protein</fullName>
    </submittedName>
</protein>
<feature type="region of interest" description="Disordered" evidence="1">
    <location>
        <begin position="37"/>
        <end position="58"/>
    </location>
</feature>
<evidence type="ECO:0000313" key="2">
    <source>
        <dbReference type="EMBL" id="KAA1139262.1"/>
    </source>
</evidence>
<gene>
    <name evidence="2" type="ORF">PGTUg99_037601</name>
</gene>
<reference evidence="2 3" key="1">
    <citation type="submission" date="2019-05" db="EMBL/GenBank/DDBJ databases">
        <title>Emergence of the Ug99 lineage of the wheat stem rust pathogen through somatic hybridization.</title>
        <authorList>
            <person name="Li F."/>
            <person name="Upadhyaya N.M."/>
            <person name="Sperschneider J."/>
            <person name="Matny O."/>
            <person name="Nguyen-Phuc H."/>
            <person name="Mago R."/>
            <person name="Raley C."/>
            <person name="Miller M.E."/>
            <person name="Silverstein K.A.T."/>
            <person name="Henningsen E."/>
            <person name="Hirsch C.D."/>
            <person name="Visser B."/>
            <person name="Pretorius Z.A."/>
            <person name="Steffenson B.J."/>
            <person name="Schwessinger B."/>
            <person name="Dodds P.N."/>
            <person name="Figueroa M."/>
        </authorList>
    </citation>
    <scope>NUCLEOTIDE SEQUENCE [LARGE SCALE GENOMIC DNA]</scope>
    <source>
        <strain evidence="2 3">Ug99</strain>
    </source>
</reference>
<organism evidence="2 3">
    <name type="scientific">Puccinia graminis f. sp. tritici</name>
    <dbReference type="NCBI Taxonomy" id="56615"/>
    <lineage>
        <taxon>Eukaryota</taxon>
        <taxon>Fungi</taxon>
        <taxon>Dikarya</taxon>
        <taxon>Basidiomycota</taxon>
        <taxon>Pucciniomycotina</taxon>
        <taxon>Pucciniomycetes</taxon>
        <taxon>Pucciniales</taxon>
        <taxon>Pucciniaceae</taxon>
        <taxon>Puccinia</taxon>
    </lineage>
</organism>
<proteinExistence type="predicted"/>
<accession>A0A5B0SMU9</accession>
<feature type="compositionally biased region" description="Low complexity" evidence="1">
    <location>
        <begin position="39"/>
        <end position="56"/>
    </location>
</feature>
<name>A0A5B0SMU9_PUCGR</name>
<dbReference type="EMBL" id="VDEP01000001">
    <property type="protein sequence ID" value="KAA1139262.1"/>
    <property type="molecule type" value="Genomic_DNA"/>
</dbReference>
<evidence type="ECO:0000313" key="3">
    <source>
        <dbReference type="Proteomes" id="UP000325313"/>
    </source>
</evidence>
<dbReference type="Proteomes" id="UP000325313">
    <property type="component" value="Unassembled WGS sequence"/>
</dbReference>
<evidence type="ECO:0000256" key="1">
    <source>
        <dbReference type="SAM" id="MobiDB-lite"/>
    </source>
</evidence>
<sequence length="89" mass="9713">MWLDNSCPRDEQENAKRKACDLNHDVNDIMNLDYEMNVSSNSRTSSSHPSSQITNSATRDGLSASGYLAAFSGKMVILGCSGYPRIPAL</sequence>
<comment type="caution">
    <text evidence="2">The sequence shown here is derived from an EMBL/GenBank/DDBJ whole genome shotgun (WGS) entry which is preliminary data.</text>
</comment>
<dbReference type="AlphaFoldDB" id="A0A5B0SMU9"/>